<proteinExistence type="inferred from homology"/>
<organism evidence="9">
    <name type="scientific">sediment metagenome</name>
    <dbReference type="NCBI Taxonomy" id="749907"/>
    <lineage>
        <taxon>unclassified sequences</taxon>
        <taxon>metagenomes</taxon>
        <taxon>ecological metagenomes</taxon>
    </lineage>
</organism>
<evidence type="ECO:0000313" key="9">
    <source>
        <dbReference type="EMBL" id="EFK97252.1"/>
    </source>
</evidence>
<reference evidence="9" key="1">
    <citation type="submission" date="2010-07" db="EMBL/GenBank/DDBJ databases">
        <authorList>
            <consortium name="CONSOLIDER consortium CSD2007-00005"/>
            <person name="Guazzaroni M.-E."/>
            <person name="Richter M."/>
            <person name="Garcia-Salamanca A."/>
            <person name="Yarza P."/>
            <person name="Ferrer M."/>
        </authorList>
    </citation>
    <scope>NUCLEOTIDE SEQUENCE</scope>
</reference>
<comment type="similarity">
    <text evidence="2">Belongs to the PHP hydrolase family. HisK subfamily.</text>
</comment>
<evidence type="ECO:0000256" key="4">
    <source>
        <dbReference type="ARBA" id="ARBA00022605"/>
    </source>
</evidence>
<evidence type="ECO:0000256" key="3">
    <source>
        <dbReference type="ARBA" id="ARBA00013085"/>
    </source>
</evidence>
<keyword evidence="5" id="KW-0378">Hydrolase</keyword>
<gene>
    <name evidence="9" type="ORF">LDC_0710</name>
</gene>
<comment type="caution">
    <text evidence="9">The sequence shown here is derived from an EMBL/GenBank/DDBJ whole genome shotgun (WGS) entry which is preliminary data.</text>
</comment>
<dbReference type="InterPro" id="IPR016195">
    <property type="entry name" value="Pol/histidinol_Pase-like"/>
</dbReference>
<sequence length="69" mass="7775">MNTISPVSVHGGHSGQFCHHAKNTLEEIVQEYIRRGFPWVGITEHVPAISEQLLYPDQRAAGLTPEFLY</sequence>
<dbReference type="PANTHER" id="PTHR21039">
    <property type="entry name" value="HISTIDINOL PHOSPHATASE-RELATED"/>
    <property type="match status" value="1"/>
</dbReference>
<dbReference type="Gene3D" id="3.20.20.140">
    <property type="entry name" value="Metal-dependent hydrolases"/>
    <property type="match status" value="1"/>
</dbReference>
<dbReference type="GO" id="GO:0005737">
    <property type="term" value="C:cytoplasm"/>
    <property type="evidence" value="ECO:0007669"/>
    <property type="project" value="TreeGrafter"/>
</dbReference>
<dbReference type="EMBL" id="ADZX01000296">
    <property type="protein sequence ID" value="EFK97252.1"/>
    <property type="molecule type" value="Genomic_DNA"/>
</dbReference>
<keyword evidence="6" id="KW-0368">Histidine biosynthesis</keyword>
<evidence type="ECO:0000259" key="8">
    <source>
        <dbReference type="Pfam" id="PF02811"/>
    </source>
</evidence>
<dbReference type="GO" id="GO:0000105">
    <property type="term" value="P:L-histidine biosynthetic process"/>
    <property type="evidence" value="ECO:0007669"/>
    <property type="project" value="UniProtKB-KW"/>
</dbReference>
<dbReference type="InterPro" id="IPR010140">
    <property type="entry name" value="Histidinol_P_phosphatase_HisJ"/>
</dbReference>
<evidence type="ECO:0000256" key="1">
    <source>
        <dbReference type="ARBA" id="ARBA00004970"/>
    </source>
</evidence>
<evidence type="ECO:0000256" key="5">
    <source>
        <dbReference type="ARBA" id="ARBA00022801"/>
    </source>
</evidence>
<dbReference type="GO" id="GO:0004401">
    <property type="term" value="F:histidinol-phosphatase activity"/>
    <property type="evidence" value="ECO:0007669"/>
    <property type="project" value="UniProtKB-EC"/>
</dbReference>
<protein>
    <recommendedName>
        <fullName evidence="3">histidinol-phosphatase</fullName>
        <ecNumber evidence="3">3.1.3.15</ecNumber>
    </recommendedName>
</protein>
<dbReference type="SUPFAM" id="SSF89550">
    <property type="entry name" value="PHP domain-like"/>
    <property type="match status" value="1"/>
</dbReference>
<evidence type="ECO:0000256" key="6">
    <source>
        <dbReference type="ARBA" id="ARBA00023102"/>
    </source>
</evidence>
<dbReference type="AlphaFoldDB" id="D9PGR3"/>
<keyword evidence="4" id="KW-0028">Amino-acid biosynthesis</keyword>
<dbReference type="PANTHER" id="PTHR21039:SF0">
    <property type="entry name" value="HISTIDINOL-PHOSPHATASE"/>
    <property type="match status" value="1"/>
</dbReference>
<dbReference type="Pfam" id="PF02811">
    <property type="entry name" value="PHP"/>
    <property type="match status" value="1"/>
</dbReference>
<evidence type="ECO:0000256" key="2">
    <source>
        <dbReference type="ARBA" id="ARBA00009152"/>
    </source>
</evidence>
<comment type="pathway">
    <text evidence="1">Amino-acid biosynthesis; L-histidine biosynthesis; L-histidine from 5-phospho-alpha-D-ribose 1-diphosphate: step 8/9.</text>
</comment>
<accession>D9PGR3</accession>
<feature type="domain" description="PHP" evidence="8">
    <location>
        <begin position="13"/>
        <end position="62"/>
    </location>
</feature>
<name>D9PGR3_9ZZZZ</name>
<feature type="non-terminal residue" evidence="9">
    <location>
        <position position="69"/>
    </location>
</feature>
<reference evidence="9" key="2">
    <citation type="journal article" date="2011" name="Microb. Ecol.">
        <title>Taxonomic and Functional Metagenomic Profiling of the Microbial Community in the Anoxic Sediment of a Sub-saline Shallow Lake (Laguna de Carrizo, Central Spain).</title>
        <authorList>
            <person name="Ferrer M."/>
            <person name="Guazzaroni M.E."/>
            <person name="Richter M."/>
            <person name="Garcia-Salamanca A."/>
            <person name="Yarza P."/>
            <person name="Suarez-Suarez A."/>
            <person name="Solano J."/>
            <person name="Alcaide M."/>
            <person name="van Dillewijn P."/>
            <person name="Molina-Henares M.A."/>
            <person name="Lopez-Cortes N."/>
            <person name="Al-Ramahi Y."/>
            <person name="Guerrero C."/>
            <person name="Acosta A."/>
            <person name="de Eugenio L.I."/>
            <person name="Martinez V."/>
            <person name="Marques S."/>
            <person name="Rojo F."/>
            <person name="Santero E."/>
            <person name="Genilloud O."/>
            <person name="Perez-Perez J."/>
            <person name="Rossello-Mora R."/>
            <person name="Ramos J.L."/>
        </authorList>
    </citation>
    <scope>NUCLEOTIDE SEQUENCE</scope>
</reference>
<evidence type="ECO:0000256" key="7">
    <source>
        <dbReference type="ARBA" id="ARBA00049158"/>
    </source>
</evidence>
<comment type="catalytic activity">
    <reaction evidence="7">
        <text>L-histidinol phosphate + H2O = L-histidinol + phosphate</text>
        <dbReference type="Rhea" id="RHEA:14465"/>
        <dbReference type="ChEBI" id="CHEBI:15377"/>
        <dbReference type="ChEBI" id="CHEBI:43474"/>
        <dbReference type="ChEBI" id="CHEBI:57699"/>
        <dbReference type="ChEBI" id="CHEBI:57980"/>
        <dbReference type="EC" id="3.1.3.15"/>
    </reaction>
</comment>
<dbReference type="EC" id="3.1.3.15" evidence="3"/>
<dbReference type="InterPro" id="IPR004013">
    <property type="entry name" value="PHP_dom"/>
</dbReference>